<keyword evidence="1" id="KW-0812">Transmembrane</keyword>
<comment type="caution">
    <text evidence="2">The sequence shown here is derived from an EMBL/GenBank/DDBJ whole genome shotgun (WGS) entry which is preliminary data.</text>
</comment>
<proteinExistence type="predicted"/>
<keyword evidence="1" id="KW-0472">Membrane</keyword>
<reference evidence="2 3" key="1">
    <citation type="submission" date="2017-11" db="EMBL/GenBank/DDBJ databases">
        <authorList>
            <person name="Han C.G."/>
        </authorList>
    </citation>
    <scope>NUCLEOTIDE SEQUENCE [LARGE SCALE GENOMIC DNA]</scope>
    <source>
        <strain evidence="2 3">ANC 5347</strain>
    </source>
</reference>
<sequence>MNTITIFTLIISLMALLVTYAVFKSDQQPQIIVFALPHYGKQSFIQLQIKNIGKSIAYNVQISSDQPIPKRAFGIKKLNASKDYFDSGIFKHGVKVFPPNQSYIYDWGQYGGLREALDNNPITMKVTYWYQHPLNLWKTQITDISIIDINELEALPSSDGGFIEQLQNINKELKILNTKPEKKL</sequence>
<protein>
    <submittedName>
        <fullName evidence="2">Uncharacterized protein</fullName>
    </submittedName>
</protein>
<keyword evidence="1" id="KW-1133">Transmembrane helix</keyword>
<reference evidence="2 3" key="2">
    <citation type="submission" date="2017-12" db="EMBL/GenBank/DDBJ databases">
        <title>Revising the taxonomy of the Acinetobacter lwoffii group: the description of Acinetobacter pseudolwoffii sp. nov. and emended description of Acinetobacter lwoffii.</title>
        <authorList>
            <person name="Nemec A."/>
        </authorList>
    </citation>
    <scope>NUCLEOTIDE SEQUENCE [LARGE SCALE GENOMIC DNA]</scope>
    <source>
        <strain evidence="2 3">ANC 5347</strain>
    </source>
</reference>
<feature type="transmembrane region" description="Helical" evidence="1">
    <location>
        <begin position="6"/>
        <end position="23"/>
    </location>
</feature>
<evidence type="ECO:0000256" key="1">
    <source>
        <dbReference type="SAM" id="Phobius"/>
    </source>
</evidence>
<dbReference type="AlphaFoldDB" id="A0A2H9UKX6"/>
<evidence type="ECO:0000313" key="2">
    <source>
        <dbReference type="EMBL" id="PJI32300.1"/>
    </source>
</evidence>
<organism evidence="2 3">
    <name type="scientific">Acinetobacter pseudolwoffii</name>
    <dbReference type="NCBI Taxonomy" id="2053287"/>
    <lineage>
        <taxon>Bacteria</taxon>
        <taxon>Pseudomonadati</taxon>
        <taxon>Pseudomonadota</taxon>
        <taxon>Gammaproteobacteria</taxon>
        <taxon>Moraxellales</taxon>
        <taxon>Moraxellaceae</taxon>
        <taxon>Acinetobacter</taxon>
    </lineage>
</organism>
<name>A0A2H9UKX6_9GAMM</name>
<evidence type="ECO:0000313" key="3">
    <source>
        <dbReference type="Proteomes" id="UP000242351"/>
    </source>
</evidence>
<dbReference type="Proteomes" id="UP000242351">
    <property type="component" value="Unassembled WGS sequence"/>
</dbReference>
<accession>A0A2H9UKX6</accession>
<dbReference type="EMBL" id="PGOZ01000011">
    <property type="protein sequence ID" value="PJI32300.1"/>
    <property type="molecule type" value="Genomic_DNA"/>
</dbReference>
<gene>
    <name evidence="2" type="ORF">CU320_09570</name>
</gene>